<sequence>MEKEDILLYFWTKYQGNCKDFWQALKKQESIDYSYLENIKLELKNKGINYLTYMDSLYPKEMLFYKFSQIVIFYKGNINLLTKTKITLTGDIYDGEVEFFFENQLSKFKDFVIVNPDFKGVDQKINDLTTHHNIKSIYILPCGINDKYYKINKISEGDNLVLSIYPVNTHPKYYRFLEKNHLISIFSDELILGKIRYKSKILNLVSQFVDKGKSVSILETADPSVYNSYLILDGATPLDYGIE</sequence>
<dbReference type="OrthoDB" id="9785707at2"/>
<dbReference type="Proteomes" id="UP000295518">
    <property type="component" value="Unassembled WGS sequence"/>
</dbReference>
<accession>A0A4R6IHH8</accession>
<evidence type="ECO:0000313" key="2">
    <source>
        <dbReference type="EMBL" id="TDO20565.1"/>
    </source>
</evidence>
<comment type="caution">
    <text evidence="2">The sequence shown here is derived from an EMBL/GenBank/DDBJ whole genome shotgun (WGS) entry which is preliminary data.</text>
</comment>
<dbReference type="Gene3D" id="3.40.50.450">
    <property type="match status" value="1"/>
</dbReference>
<dbReference type="AlphaFoldDB" id="A0A4R6IHH8"/>
<proteinExistence type="predicted"/>
<feature type="domain" description="Smf/DprA SLOG" evidence="1">
    <location>
        <begin position="50"/>
        <end position="219"/>
    </location>
</feature>
<dbReference type="EMBL" id="SNWN01000010">
    <property type="protein sequence ID" value="TDO20565.1"/>
    <property type="molecule type" value="Genomic_DNA"/>
</dbReference>
<evidence type="ECO:0000313" key="3">
    <source>
        <dbReference type="Proteomes" id="UP000295518"/>
    </source>
</evidence>
<keyword evidence="3" id="KW-1185">Reference proteome</keyword>
<dbReference type="GO" id="GO:0009294">
    <property type="term" value="P:DNA-mediated transformation"/>
    <property type="evidence" value="ECO:0007669"/>
    <property type="project" value="InterPro"/>
</dbReference>
<organism evidence="2 3">
    <name type="scientific">Mycoplasma testudineum</name>
    <dbReference type="NCBI Taxonomy" id="244584"/>
    <lineage>
        <taxon>Bacteria</taxon>
        <taxon>Bacillati</taxon>
        <taxon>Mycoplasmatota</taxon>
        <taxon>Mollicutes</taxon>
        <taxon>Mycoplasmataceae</taxon>
        <taxon>Mycoplasma</taxon>
    </lineage>
</organism>
<gene>
    <name evidence="2" type="ORF">EI74_0401</name>
</gene>
<name>A0A4R6IHH8_9MOLU</name>
<dbReference type="Pfam" id="PF02481">
    <property type="entry name" value="DNA_processg_A"/>
    <property type="match status" value="1"/>
</dbReference>
<evidence type="ECO:0000259" key="1">
    <source>
        <dbReference type="Pfam" id="PF02481"/>
    </source>
</evidence>
<dbReference type="InterPro" id="IPR057666">
    <property type="entry name" value="DrpA_SLOG"/>
</dbReference>
<dbReference type="RefSeq" id="WP_094254566.1">
    <property type="nucleotide sequence ID" value="NZ_NNCE01000002.1"/>
</dbReference>
<protein>
    <submittedName>
        <fullName evidence="2">Putative Rossmann fold nucleotide-binding protein DprA/Smf involved in DNA uptake</fullName>
    </submittedName>
</protein>
<reference evidence="2 3" key="1">
    <citation type="submission" date="2019-03" db="EMBL/GenBank/DDBJ databases">
        <title>Genomic Encyclopedia of Archaeal and Bacterial Type Strains, Phase II (KMG-II): from individual species to whole genera.</title>
        <authorList>
            <person name="Goeker M."/>
        </authorList>
    </citation>
    <scope>NUCLEOTIDE SEQUENCE [LARGE SCALE GENOMIC DNA]</scope>
    <source>
        <strain evidence="2 3">ATCC 700618</strain>
    </source>
</reference>